<dbReference type="KEGG" id="pef:A7E78_04385"/>
<dbReference type="EC" id="2.7.13.3" evidence="2"/>
<evidence type="ECO:0000256" key="3">
    <source>
        <dbReference type="ARBA" id="ARBA00022553"/>
    </source>
</evidence>
<dbReference type="Gene3D" id="3.30.565.10">
    <property type="entry name" value="Histidine kinase-like ATPase, C-terminal domain"/>
    <property type="match status" value="1"/>
</dbReference>
<dbReference type="GO" id="GO:0005524">
    <property type="term" value="F:ATP binding"/>
    <property type="evidence" value="ECO:0007669"/>
    <property type="project" value="UniProtKB-KW"/>
</dbReference>
<keyword evidence="8" id="KW-0902">Two-component regulatory system</keyword>
<feature type="domain" description="Histidine kinase" evidence="10">
    <location>
        <begin position="377"/>
        <end position="584"/>
    </location>
</feature>
<evidence type="ECO:0000259" key="10">
    <source>
        <dbReference type="PROSITE" id="PS50109"/>
    </source>
</evidence>
<dbReference type="SMART" id="SM00387">
    <property type="entry name" value="HATPase_c"/>
    <property type="match status" value="1"/>
</dbReference>
<dbReference type="SUPFAM" id="SSF47384">
    <property type="entry name" value="Homodimeric domain of signal transducing histidine kinase"/>
    <property type="match status" value="1"/>
</dbReference>
<gene>
    <name evidence="12" type="ORF">A7E78_04385</name>
</gene>
<dbReference type="Proteomes" id="UP000182517">
    <property type="component" value="Chromosome"/>
</dbReference>
<dbReference type="AlphaFoldDB" id="A0A1L3GMH7"/>
<sequence length="594" mass="65613">MVFIGNKMIPASHHPKRPSLPALGFILAAIILAIILGVVTWRNLDREENLMEKFLREEGLTLIRAFEAGARTSMMMNLEGNSLATLVRETARTDSVAYVAVADASGRLLMASGEKLGNDDILPVAQVLAQEQARTRRTKDESGRTVYEVAKEFNPVLSEGAGREMMMGRWERWCGIGYEPGEQVGRRAVFVGLYTGEFEAARHEDVRQSLLMGGLLLLLGSTGFYFLFLSQQTRVAKITLANMELYTRNVIDSMPAGLITLDNQGRIVSLNDQAKEIFVQPGEIAEGKLLDALTGTERCEIAPLIREGSEFVERSIECRRPNGESIPVKVSASRLTERDGEPLGTVLVVRDLREIKAIEEALERSRRHAALGRMAAGIAHEIRNPLGSLRGFAQYFARLGEKDPHAEEYSELMVGEVDRLNRTISALLQFARPREPEPAEIDLGDLLRRTARLLQDDLAARNLTFQLDPPAETVSFTADSDLLTQVLINLLQNAQAATEAGGEIRLGASAQDAEIRFWVEDTGKGMTPKEQSRMFDPFFTTRKTGTGLGLAMVHQIVEQHGGRVEVESAPKKGTRVEVILPREPAQRKEIGSSA</sequence>
<dbReference type="Gene3D" id="3.30.450.20">
    <property type="entry name" value="PAS domain"/>
    <property type="match status" value="1"/>
</dbReference>
<evidence type="ECO:0000256" key="8">
    <source>
        <dbReference type="ARBA" id="ARBA00023012"/>
    </source>
</evidence>
<keyword evidence="9" id="KW-1133">Transmembrane helix</keyword>
<evidence type="ECO:0000256" key="6">
    <source>
        <dbReference type="ARBA" id="ARBA00022777"/>
    </source>
</evidence>
<evidence type="ECO:0000256" key="5">
    <source>
        <dbReference type="ARBA" id="ARBA00022741"/>
    </source>
</evidence>
<keyword evidence="9" id="KW-0812">Transmembrane</keyword>
<evidence type="ECO:0000313" key="12">
    <source>
        <dbReference type="EMBL" id="APG27139.1"/>
    </source>
</evidence>
<dbReference type="Gene3D" id="1.10.287.130">
    <property type="match status" value="1"/>
</dbReference>
<feature type="transmembrane region" description="Helical" evidence="9">
    <location>
        <begin position="210"/>
        <end position="228"/>
    </location>
</feature>
<evidence type="ECO:0000256" key="2">
    <source>
        <dbReference type="ARBA" id="ARBA00012438"/>
    </source>
</evidence>
<feature type="domain" description="PAC" evidence="11">
    <location>
        <begin position="312"/>
        <end position="364"/>
    </location>
</feature>
<reference evidence="12 13" key="1">
    <citation type="journal article" date="2017" name="Genome Announc.">
        <title>Complete Genome Sequences of Two Acetylene-Fermenting Pelobacter acetylenicus Strains.</title>
        <authorList>
            <person name="Sutton J.M."/>
            <person name="Baesman S.M."/>
            <person name="Fierst J.L."/>
            <person name="Poret-Peterson A.T."/>
            <person name="Oremland R.S."/>
            <person name="Dunlap D.S."/>
            <person name="Akob D.M."/>
        </authorList>
    </citation>
    <scope>NUCLEOTIDE SEQUENCE [LARGE SCALE GENOMIC DNA]</scope>
    <source>
        <strain evidence="12 13">SFB93</strain>
    </source>
</reference>
<dbReference type="InterPro" id="IPR035965">
    <property type="entry name" value="PAS-like_dom_sf"/>
</dbReference>
<dbReference type="SUPFAM" id="SSF55874">
    <property type="entry name" value="ATPase domain of HSP90 chaperone/DNA topoisomerase II/histidine kinase"/>
    <property type="match status" value="1"/>
</dbReference>
<organism evidence="12 13">
    <name type="scientific">Syntrophotalea acetylenivorans</name>
    <dbReference type="NCBI Taxonomy" id="1842532"/>
    <lineage>
        <taxon>Bacteria</taxon>
        <taxon>Pseudomonadati</taxon>
        <taxon>Thermodesulfobacteriota</taxon>
        <taxon>Desulfuromonadia</taxon>
        <taxon>Desulfuromonadales</taxon>
        <taxon>Syntrophotaleaceae</taxon>
        <taxon>Syntrophotalea</taxon>
    </lineage>
</organism>
<dbReference type="PANTHER" id="PTHR43065:SF10">
    <property type="entry name" value="PEROXIDE STRESS-ACTIVATED HISTIDINE KINASE MAK3"/>
    <property type="match status" value="1"/>
</dbReference>
<dbReference type="Pfam" id="PF13426">
    <property type="entry name" value="PAS_9"/>
    <property type="match status" value="1"/>
</dbReference>
<accession>A0A1L3GMH7</accession>
<dbReference type="PANTHER" id="PTHR43065">
    <property type="entry name" value="SENSOR HISTIDINE KINASE"/>
    <property type="match status" value="1"/>
</dbReference>
<dbReference type="InterPro" id="IPR005467">
    <property type="entry name" value="His_kinase_dom"/>
</dbReference>
<keyword evidence="7" id="KW-0067">ATP-binding</keyword>
<dbReference type="InterPro" id="IPR003661">
    <property type="entry name" value="HisK_dim/P_dom"/>
</dbReference>
<protein>
    <recommendedName>
        <fullName evidence="2">histidine kinase</fullName>
        <ecNumber evidence="2">2.7.13.3</ecNumber>
    </recommendedName>
</protein>
<keyword evidence="13" id="KW-1185">Reference proteome</keyword>
<dbReference type="PROSITE" id="PS50113">
    <property type="entry name" value="PAC"/>
    <property type="match status" value="1"/>
</dbReference>
<dbReference type="GO" id="GO:0000155">
    <property type="term" value="F:phosphorelay sensor kinase activity"/>
    <property type="evidence" value="ECO:0007669"/>
    <property type="project" value="InterPro"/>
</dbReference>
<name>A0A1L3GMH7_9BACT</name>
<dbReference type="SMART" id="SM00086">
    <property type="entry name" value="PAC"/>
    <property type="match status" value="1"/>
</dbReference>
<evidence type="ECO:0000256" key="9">
    <source>
        <dbReference type="SAM" id="Phobius"/>
    </source>
</evidence>
<evidence type="ECO:0000256" key="1">
    <source>
        <dbReference type="ARBA" id="ARBA00000085"/>
    </source>
</evidence>
<evidence type="ECO:0000256" key="7">
    <source>
        <dbReference type="ARBA" id="ARBA00022840"/>
    </source>
</evidence>
<keyword evidence="9" id="KW-0472">Membrane</keyword>
<dbReference type="Pfam" id="PF02518">
    <property type="entry name" value="HATPase_c"/>
    <property type="match status" value="1"/>
</dbReference>
<dbReference type="SMART" id="SM00388">
    <property type="entry name" value="HisKA"/>
    <property type="match status" value="1"/>
</dbReference>
<keyword evidence="3" id="KW-0597">Phosphoprotein</keyword>
<proteinExistence type="predicted"/>
<dbReference type="Pfam" id="PF00512">
    <property type="entry name" value="HisKA"/>
    <property type="match status" value="1"/>
</dbReference>
<evidence type="ECO:0000256" key="4">
    <source>
        <dbReference type="ARBA" id="ARBA00022679"/>
    </source>
</evidence>
<dbReference type="EMBL" id="CP015519">
    <property type="protein sequence ID" value="APG27139.1"/>
    <property type="molecule type" value="Genomic_DNA"/>
</dbReference>
<dbReference type="SMART" id="SM00091">
    <property type="entry name" value="PAS"/>
    <property type="match status" value="1"/>
</dbReference>
<feature type="transmembrane region" description="Helical" evidence="9">
    <location>
        <begin position="20"/>
        <end position="41"/>
    </location>
</feature>
<dbReference type="InterPro" id="IPR001610">
    <property type="entry name" value="PAC"/>
</dbReference>
<evidence type="ECO:0000259" key="11">
    <source>
        <dbReference type="PROSITE" id="PS50113"/>
    </source>
</evidence>
<dbReference type="STRING" id="1842532.A7E78_04385"/>
<dbReference type="InterPro" id="IPR004358">
    <property type="entry name" value="Sig_transdc_His_kin-like_C"/>
</dbReference>
<dbReference type="CDD" id="cd00130">
    <property type="entry name" value="PAS"/>
    <property type="match status" value="1"/>
</dbReference>
<dbReference type="InterPro" id="IPR036890">
    <property type="entry name" value="HATPase_C_sf"/>
</dbReference>
<keyword evidence="4" id="KW-0808">Transferase</keyword>
<dbReference type="InterPro" id="IPR000014">
    <property type="entry name" value="PAS"/>
</dbReference>
<keyword evidence="6" id="KW-0418">Kinase</keyword>
<dbReference type="SUPFAM" id="SSF55785">
    <property type="entry name" value="PYP-like sensor domain (PAS domain)"/>
    <property type="match status" value="1"/>
</dbReference>
<comment type="catalytic activity">
    <reaction evidence="1">
        <text>ATP + protein L-histidine = ADP + protein N-phospho-L-histidine.</text>
        <dbReference type="EC" id="2.7.13.3"/>
    </reaction>
</comment>
<dbReference type="InterPro" id="IPR003594">
    <property type="entry name" value="HATPase_dom"/>
</dbReference>
<dbReference type="NCBIfam" id="TIGR00229">
    <property type="entry name" value="sensory_box"/>
    <property type="match status" value="1"/>
</dbReference>
<dbReference type="InterPro" id="IPR036097">
    <property type="entry name" value="HisK_dim/P_sf"/>
</dbReference>
<evidence type="ECO:0000313" key="13">
    <source>
        <dbReference type="Proteomes" id="UP000182517"/>
    </source>
</evidence>
<dbReference type="PRINTS" id="PR00344">
    <property type="entry name" value="BCTRLSENSOR"/>
</dbReference>
<dbReference type="CDD" id="cd00082">
    <property type="entry name" value="HisKA"/>
    <property type="match status" value="1"/>
</dbReference>
<keyword evidence="5" id="KW-0547">Nucleotide-binding</keyword>
<dbReference type="InterPro" id="IPR000700">
    <property type="entry name" value="PAS-assoc_C"/>
</dbReference>
<dbReference type="PROSITE" id="PS50109">
    <property type="entry name" value="HIS_KIN"/>
    <property type="match status" value="1"/>
</dbReference>